<dbReference type="Gene3D" id="2.40.50.230">
    <property type="entry name" value="Gp5 N-terminal domain"/>
    <property type="match status" value="1"/>
</dbReference>
<accession>A0A4R8ME92</accession>
<organism evidence="2 3">
    <name type="scientific">Algibacter lectus</name>
    <dbReference type="NCBI Taxonomy" id="221126"/>
    <lineage>
        <taxon>Bacteria</taxon>
        <taxon>Pseudomonadati</taxon>
        <taxon>Bacteroidota</taxon>
        <taxon>Flavobacteriia</taxon>
        <taxon>Flavobacteriales</taxon>
        <taxon>Flavobacteriaceae</taxon>
        <taxon>Algibacter</taxon>
    </lineage>
</organism>
<dbReference type="InterPro" id="IPR037026">
    <property type="entry name" value="Vgr_OB-fold_dom_sf"/>
</dbReference>
<dbReference type="EMBL" id="SORL01000007">
    <property type="protein sequence ID" value="TDY64213.1"/>
    <property type="molecule type" value="Genomic_DNA"/>
</dbReference>
<dbReference type="InterPro" id="IPR006531">
    <property type="entry name" value="Gp5/Vgr_OB"/>
</dbReference>
<dbReference type="SUPFAM" id="SSF69255">
    <property type="entry name" value="gp5 N-terminal domain-like"/>
    <property type="match status" value="1"/>
</dbReference>
<dbReference type="SUPFAM" id="SSF69279">
    <property type="entry name" value="Phage tail proteins"/>
    <property type="match status" value="2"/>
</dbReference>
<dbReference type="Gene3D" id="4.10.220.110">
    <property type="match status" value="1"/>
</dbReference>
<protein>
    <submittedName>
        <fullName evidence="2">Uncharacterized protein involved in type VI secretion and phage assembly</fullName>
    </submittedName>
</protein>
<dbReference type="Gene3D" id="3.55.50.10">
    <property type="entry name" value="Baseplate protein-like domains"/>
    <property type="match status" value="1"/>
</dbReference>
<dbReference type="RefSeq" id="WP_133966486.1">
    <property type="nucleotide sequence ID" value="NZ_SORL01000007.1"/>
</dbReference>
<dbReference type="Pfam" id="PF04717">
    <property type="entry name" value="Phage_base_V"/>
    <property type="match status" value="1"/>
</dbReference>
<reference evidence="2 3" key="1">
    <citation type="submission" date="2019-03" db="EMBL/GenBank/DDBJ databases">
        <title>Genomic Encyclopedia of Type Strains, Phase III (KMG-III): the genomes of soil and plant-associated and newly described type strains.</title>
        <authorList>
            <person name="Whitman W."/>
        </authorList>
    </citation>
    <scope>NUCLEOTIDE SEQUENCE [LARGE SCALE GENOMIC DNA]</scope>
    <source>
        <strain evidence="2 3">CECT 8301</strain>
    </source>
</reference>
<feature type="domain" description="Gp5/Type VI secretion system Vgr protein OB-fold" evidence="1">
    <location>
        <begin position="364"/>
        <end position="439"/>
    </location>
</feature>
<dbReference type="Proteomes" id="UP000294824">
    <property type="component" value="Unassembled WGS sequence"/>
</dbReference>
<dbReference type="Gene3D" id="2.30.110.50">
    <property type="match status" value="1"/>
</dbReference>
<sequence length="592" mass="65275">MALQSVTEIFIGSTAITSFKRFVLDQGINAHHFLNLECRTDVLENLEGEISNSTKNYLGETLTLQVSSLSDFSGYKTLEFKGVVTSVANKRGYNNENIVTIKAESPTVLCDDGPHYNSFLDKSLSHIIALTLQGYDTSKLSAIMNPQNSAPLHYSVQHKESNWRYASRLAMQYSEWLYYDGKKLIFGQPEDGEDVVLTYGHDLHGFSLDLVPLPNNFNYFTNDYLTDEKHEKKTSEVSTGSTGYSSFTSERGNALYAKETNVWVNGFNDPGLKQRMDTHVEQQKKAVETQQVRMKGDSDNPGVGIGKIIDIQGENASHGRYRVIKVRHSNNENGQYHNTFEALSADMDVFPDTNFEAIPKSDTQTAVVMENSDPDGLARVKVQFPWQKSSGVTTPWIRVVTPHGGGDKGFHFIPEVGEEVLVGFEGANAERPYMLGSLYNGNGKAESWKTEKNDIKAIKTRSGHTLSFSDEAGKETITILDSSGNSIILDTSKSEITISAPKKITLSSEEIEIKASKKVFIEGTNNVEIKSQEILSDGSTKNTLKSASQVNVESPNTNIKGDTMLKLEGATTNIDGTAMTNVKGGMLNLNCS</sequence>
<proteinExistence type="predicted"/>
<keyword evidence="3" id="KW-1185">Reference proteome</keyword>
<evidence type="ECO:0000259" key="1">
    <source>
        <dbReference type="Pfam" id="PF04717"/>
    </source>
</evidence>
<gene>
    <name evidence="2" type="ORF">DFQ06_1118</name>
</gene>
<comment type="caution">
    <text evidence="2">The sequence shown here is derived from an EMBL/GenBank/DDBJ whole genome shotgun (WGS) entry which is preliminary data.</text>
</comment>
<evidence type="ECO:0000313" key="3">
    <source>
        <dbReference type="Proteomes" id="UP000294824"/>
    </source>
</evidence>
<dbReference type="SUPFAM" id="SSF69349">
    <property type="entry name" value="Phage fibre proteins"/>
    <property type="match status" value="1"/>
</dbReference>
<dbReference type="AlphaFoldDB" id="A0A4R8ME92"/>
<name>A0A4R8ME92_9FLAO</name>
<evidence type="ECO:0000313" key="2">
    <source>
        <dbReference type="EMBL" id="TDY64213.1"/>
    </source>
</evidence>